<accession>A0A1V3NBH2</accession>
<evidence type="ECO:0000313" key="2">
    <source>
        <dbReference type="Proteomes" id="UP000189462"/>
    </source>
</evidence>
<comment type="caution">
    <text evidence="1">The sequence shown here is derived from an EMBL/GenBank/DDBJ whole genome shotgun (WGS) entry which is preliminary data.</text>
</comment>
<dbReference type="AlphaFoldDB" id="A0A1V3NBH2"/>
<evidence type="ECO:0000313" key="1">
    <source>
        <dbReference type="EMBL" id="OOG22202.1"/>
    </source>
</evidence>
<dbReference type="STRING" id="108003.B1C78_15525"/>
<organism evidence="1 2">
    <name type="scientific">Thioalkalivibrio denitrificans</name>
    <dbReference type="NCBI Taxonomy" id="108003"/>
    <lineage>
        <taxon>Bacteria</taxon>
        <taxon>Pseudomonadati</taxon>
        <taxon>Pseudomonadota</taxon>
        <taxon>Gammaproteobacteria</taxon>
        <taxon>Chromatiales</taxon>
        <taxon>Ectothiorhodospiraceae</taxon>
        <taxon>Thioalkalivibrio</taxon>
    </lineage>
</organism>
<name>A0A1V3NBH2_9GAMM</name>
<dbReference type="Proteomes" id="UP000189462">
    <property type="component" value="Unassembled WGS sequence"/>
</dbReference>
<protein>
    <submittedName>
        <fullName evidence="1">Uncharacterized protein</fullName>
    </submittedName>
</protein>
<reference evidence="1 2" key="1">
    <citation type="submission" date="2017-02" db="EMBL/GenBank/DDBJ databases">
        <title>Genomic diversity within the haloalkaliphilic genus Thioalkalivibrio.</title>
        <authorList>
            <person name="Ahn A.-C."/>
            <person name="Meier-Kolthoff J."/>
            <person name="Overmars L."/>
            <person name="Richter M."/>
            <person name="Woyke T."/>
            <person name="Sorokin D.Y."/>
            <person name="Muyzer G."/>
        </authorList>
    </citation>
    <scope>NUCLEOTIDE SEQUENCE [LARGE SCALE GENOMIC DNA]</scope>
    <source>
        <strain evidence="1 2">ALJD</strain>
    </source>
</reference>
<keyword evidence="2" id="KW-1185">Reference proteome</keyword>
<dbReference type="EMBL" id="MVBK01000110">
    <property type="protein sequence ID" value="OOG22202.1"/>
    <property type="molecule type" value="Genomic_DNA"/>
</dbReference>
<sequence>MKPQPPAEGIAMKRMILVSLFLSVIAGAVLVTHAVSAPGAAPGAMQGEPAYQIAPLDATAMVWRLNTRTGELELCHATNRGDWMHEQARLAGRCARMPSPSI</sequence>
<gene>
    <name evidence="1" type="ORF">B1C78_15525</name>
</gene>
<proteinExistence type="predicted"/>